<dbReference type="PANTHER" id="PTHR46697">
    <property type="entry name" value="FORMIN-BINDING PROTEIN 4"/>
    <property type="match status" value="1"/>
</dbReference>
<feature type="domain" description="WW" evidence="2">
    <location>
        <begin position="437"/>
        <end position="471"/>
    </location>
</feature>
<protein>
    <recommendedName>
        <fullName evidence="2">WW domain-containing protein</fullName>
    </recommendedName>
</protein>
<feature type="region of interest" description="Disordered" evidence="1">
    <location>
        <begin position="543"/>
        <end position="569"/>
    </location>
</feature>
<dbReference type="SUPFAM" id="SSF51045">
    <property type="entry name" value="WW domain"/>
    <property type="match status" value="2"/>
</dbReference>
<accession>A0AAN7P763</accession>
<dbReference type="PROSITE" id="PS50020">
    <property type="entry name" value="WW_DOMAIN_2"/>
    <property type="match status" value="2"/>
</dbReference>
<reference evidence="4" key="1">
    <citation type="submission" date="2023-01" db="EMBL/GenBank/DDBJ databases">
        <title>Key to firefly adult light organ development and bioluminescence: homeobox transcription factors regulate luciferase expression and transportation to peroxisome.</title>
        <authorList>
            <person name="Fu X."/>
        </authorList>
    </citation>
    <scope>NUCLEOTIDE SEQUENCE [LARGE SCALE GENOMIC DNA]</scope>
</reference>
<keyword evidence="4" id="KW-1185">Reference proteome</keyword>
<proteinExistence type="predicted"/>
<gene>
    <name evidence="3" type="ORF">RN001_005899</name>
</gene>
<dbReference type="PANTHER" id="PTHR46697:SF1">
    <property type="entry name" value="FORMIN-BINDING PROTEIN 4"/>
    <property type="match status" value="1"/>
</dbReference>
<dbReference type="CDD" id="cd00201">
    <property type="entry name" value="WW"/>
    <property type="match status" value="2"/>
</dbReference>
<evidence type="ECO:0000313" key="3">
    <source>
        <dbReference type="EMBL" id="KAK4882580.1"/>
    </source>
</evidence>
<dbReference type="InterPro" id="IPR001202">
    <property type="entry name" value="WW_dom"/>
</dbReference>
<name>A0AAN7P763_9COLE</name>
<dbReference type="Pfam" id="PF00397">
    <property type="entry name" value="WW"/>
    <property type="match status" value="2"/>
</dbReference>
<feature type="domain" description="WW" evidence="2">
    <location>
        <begin position="22"/>
        <end position="56"/>
    </location>
</feature>
<evidence type="ECO:0000259" key="2">
    <source>
        <dbReference type="PROSITE" id="PS50020"/>
    </source>
</evidence>
<dbReference type="InterPro" id="IPR036020">
    <property type="entry name" value="WW_dom_sf"/>
</dbReference>
<dbReference type="PROSITE" id="PS01159">
    <property type="entry name" value="WW_DOMAIN_1"/>
    <property type="match status" value="1"/>
</dbReference>
<evidence type="ECO:0000313" key="4">
    <source>
        <dbReference type="Proteomes" id="UP001353858"/>
    </source>
</evidence>
<dbReference type="Gene3D" id="2.20.70.10">
    <property type="match status" value="2"/>
</dbReference>
<organism evidence="3 4">
    <name type="scientific">Aquatica leii</name>
    <dbReference type="NCBI Taxonomy" id="1421715"/>
    <lineage>
        <taxon>Eukaryota</taxon>
        <taxon>Metazoa</taxon>
        <taxon>Ecdysozoa</taxon>
        <taxon>Arthropoda</taxon>
        <taxon>Hexapoda</taxon>
        <taxon>Insecta</taxon>
        <taxon>Pterygota</taxon>
        <taxon>Neoptera</taxon>
        <taxon>Endopterygota</taxon>
        <taxon>Coleoptera</taxon>
        <taxon>Polyphaga</taxon>
        <taxon>Elateriformia</taxon>
        <taxon>Elateroidea</taxon>
        <taxon>Lampyridae</taxon>
        <taxon>Luciolinae</taxon>
        <taxon>Aquatica</taxon>
    </lineage>
</organism>
<feature type="compositionally biased region" description="Pro residues" evidence="1">
    <location>
        <begin position="503"/>
        <end position="520"/>
    </location>
</feature>
<dbReference type="SMART" id="SM00456">
    <property type="entry name" value="WW"/>
    <property type="match status" value="2"/>
</dbReference>
<comment type="caution">
    <text evidence="3">The sequence shown here is derived from an EMBL/GenBank/DDBJ whole genome shotgun (WGS) entry which is preliminary data.</text>
</comment>
<feature type="region of interest" description="Disordered" evidence="1">
    <location>
        <begin position="131"/>
        <end position="171"/>
    </location>
</feature>
<dbReference type="EMBL" id="JARPUR010000002">
    <property type="protein sequence ID" value="KAK4882580.1"/>
    <property type="molecule type" value="Genomic_DNA"/>
</dbReference>
<dbReference type="Proteomes" id="UP001353858">
    <property type="component" value="Unassembled WGS sequence"/>
</dbReference>
<dbReference type="InterPro" id="IPR053076">
    <property type="entry name" value="WW_domain_protein"/>
</dbReference>
<sequence>MENTVDDFFNEINQIAPPKERRTQPCDWQECLDNSSGYSYYWNMKTDQVTWTMPHEYKLWKEQNTIDKKNVQAKKSILFPSALPSNTKIYNIQKELSHSPNNKLVSEDKQKEDNDNLVNNQEKVVLIPAYGEGSDSESEPETDIKNGAGAIVPDSQTKDDQNSKNNSDDEDIDILAKIQNRAKILKDLGGELPPDVKKIVEQNGSLVEKELEKKVKKNVSGFSLVAGYGESDDEDEELKAVETSNHRIPVSTLFPIPKPIDVKQFLETEKPLEPQEEIDTKAFHRKRRIGIDFNVEKSKVEVNEIDNDRQGLGFKCEGGDVSQNKSKISYPGFKSAGVLFAKSDIINTDDSADKKEVQEDCSESTSDTMKKVEETHKMLNEKLTFLSEGREPVSPVQAIIIQMETLYEAMQAGSLTLGYLLKWLKQTCSELIKLEKEAAPSGWLLQWDRINKRYYYRNQQTGESQWEYPQPDIVAGDDAMDICTTPPPTASETLLEDLAHTVQPPPPPRIKTPTPPPPPTISKNVKQRKKNSAKIQQIALDVLPELPSSSTESIDEPLPPGVDSPPESFQLEKKPNDVLGSELDSFYSDLAAMETTTNTVSSTVDSEVSQIVKTTETTLKRKKKPKVKLVEGLAMKKKGVSKLVERWKNVQKDL</sequence>
<evidence type="ECO:0000256" key="1">
    <source>
        <dbReference type="SAM" id="MobiDB-lite"/>
    </source>
</evidence>
<dbReference type="AlphaFoldDB" id="A0AAN7P763"/>
<feature type="region of interest" description="Disordered" evidence="1">
    <location>
        <begin position="500"/>
        <end position="530"/>
    </location>
</feature>